<proteinExistence type="predicted"/>
<evidence type="ECO:0000313" key="3">
    <source>
        <dbReference type="Proteomes" id="UP000254343"/>
    </source>
</evidence>
<evidence type="ECO:0000313" key="2">
    <source>
        <dbReference type="EMBL" id="SUU85022.1"/>
    </source>
</evidence>
<protein>
    <submittedName>
        <fullName evidence="2">Uncharacterized protein</fullName>
    </submittedName>
</protein>
<dbReference type="OrthoDB" id="8238222at2"/>
<keyword evidence="1" id="KW-1133">Transmembrane helix</keyword>
<sequence length="241" mass="26711">MQLNRLVSAHYAGIVSVLALGVSVLSYCTAQQAFNLGVTQYEQQLEDKKPAVDVQLRSIGVSTQSITVSISNRGVVNITPLDFTALHSFEAGSLYLGYDSKGIDKLSATISLSSLGTIPPGQTRTVKAILAGVTDGKYEQFTPDLELMFLARVRMADQNDTIENILVTRRILPPTQNLQPDVTPQHMLEVLVRAKENERRNRMIFAISASLSMLLWIAFVFLWWRDRRSGTSSHPDATDSR</sequence>
<keyword evidence="1" id="KW-0812">Transmembrane</keyword>
<dbReference type="Proteomes" id="UP000254343">
    <property type="component" value="Unassembled WGS sequence"/>
</dbReference>
<accession>A0A380W7Z2</accession>
<dbReference type="AlphaFoldDB" id="A0A380W7Z2"/>
<gene>
    <name evidence="2" type="ORF">NCTC12722_02227</name>
</gene>
<dbReference type="EMBL" id="UIGB01000001">
    <property type="protein sequence ID" value="SUU85022.1"/>
    <property type="molecule type" value="Genomic_DNA"/>
</dbReference>
<dbReference type="RefSeq" id="WP_002715847.1">
    <property type="nucleotide sequence ID" value="NZ_UFSI01000001.1"/>
</dbReference>
<feature type="transmembrane region" description="Helical" evidence="1">
    <location>
        <begin position="203"/>
        <end position="224"/>
    </location>
</feature>
<evidence type="ECO:0000256" key="1">
    <source>
        <dbReference type="SAM" id="Phobius"/>
    </source>
</evidence>
<name>A0A380W7Z2_AFIFE</name>
<organism evidence="2 3">
    <name type="scientific">Afipia felis</name>
    <name type="common">Cat scratch disease bacillus</name>
    <dbReference type="NCBI Taxonomy" id="1035"/>
    <lineage>
        <taxon>Bacteria</taxon>
        <taxon>Pseudomonadati</taxon>
        <taxon>Pseudomonadota</taxon>
        <taxon>Alphaproteobacteria</taxon>
        <taxon>Hyphomicrobiales</taxon>
        <taxon>Nitrobacteraceae</taxon>
        <taxon>Afipia</taxon>
    </lineage>
</organism>
<reference evidence="2 3" key="1">
    <citation type="submission" date="2018-06" db="EMBL/GenBank/DDBJ databases">
        <authorList>
            <consortium name="Pathogen Informatics"/>
            <person name="Doyle S."/>
        </authorList>
    </citation>
    <scope>NUCLEOTIDE SEQUENCE [LARGE SCALE GENOMIC DNA]</scope>
    <source>
        <strain evidence="2 3">NCTC12722</strain>
    </source>
</reference>
<keyword evidence="1" id="KW-0472">Membrane</keyword>